<dbReference type="EMBL" id="JAOB01000060">
    <property type="protein sequence ID" value="EUA29969.1"/>
    <property type="molecule type" value="Genomic_DNA"/>
</dbReference>
<organism evidence="2">
    <name type="scientific">Mycobacterium xenopi 4042</name>
    <dbReference type="NCBI Taxonomy" id="1299334"/>
    <lineage>
        <taxon>Bacteria</taxon>
        <taxon>Bacillati</taxon>
        <taxon>Actinomycetota</taxon>
        <taxon>Actinomycetes</taxon>
        <taxon>Mycobacteriales</taxon>
        <taxon>Mycobacteriaceae</taxon>
        <taxon>Mycobacterium</taxon>
    </lineage>
</organism>
<feature type="region of interest" description="Disordered" evidence="1">
    <location>
        <begin position="1"/>
        <end position="37"/>
    </location>
</feature>
<comment type="caution">
    <text evidence="2">The sequence shown here is derived from an EMBL/GenBank/DDBJ whole genome shotgun (WGS) entry which is preliminary data.</text>
</comment>
<sequence length="37" mass="3810">MAPPESIAGAGQTTGVPATMLPPLTEDPGHQTRRNLP</sequence>
<reference evidence="2" key="1">
    <citation type="submission" date="2014-01" db="EMBL/GenBank/DDBJ databases">
        <authorList>
            <person name="Brown-Elliot B."/>
            <person name="Wallace R."/>
            <person name="Lenaerts A."/>
            <person name="Ordway D."/>
            <person name="DeGroote M.A."/>
            <person name="Parker T."/>
            <person name="Sizemore C."/>
            <person name="Tallon L.J."/>
            <person name="Sadzewicz L.K."/>
            <person name="Sengamalay N."/>
            <person name="Fraser C.M."/>
            <person name="Hine E."/>
            <person name="Shefchek K.A."/>
            <person name="Das S.P."/>
            <person name="Tettelin H."/>
        </authorList>
    </citation>
    <scope>NUCLEOTIDE SEQUENCE [LARGE SCALE GENOMIC DNA]</scope>
    <source>
        <strain evidence="2">4042</strain>
    </source>
</reference>
<proteinExistence type="predicted"/>
<protein>
    <submittedName>
        <fullName evidence="2">Uncharacterized protein</fullName>
    </submittedName>
</protein>
<evidence type="ECO:0000256" key="1">
    <source>
        <dbReference type="SAM" id="MobiDB-lite"/>
    </source>
</evidence>
<name>X8AEK3_MYCXE</name>
<accession>X8AEK3</accession>
<evidence type="ECO:0000313" key="2">
    <source>
        <dbReference type="EMBL" id="EUA29969.1"/>
    </source>
</evidence>
<gene>
    <name evidence="2" type="ORF">I553_4224</name>
</gene>
<dbReference type="AlphaFoldDB" id="X8AEK3"/>